<evidence type="ECO:0000313" key="1">
    <source>
        <dbReference type="EMBL" id="PWQ93163.1"/>
    </source>
</evidence>
<organism evidence="1 2">
    <name type="scientific">Leucothrix arctica</name>
    <dbReference type="NCBI Taxonomy" id="1481894"/>
    <lineage>
        <taxon>Bacteria</taxon>
        <taxon>Pseudomonadati</taxon>
        <taxon>Pseudomonadota</taxon>
        <taxon>Gammaproteobacteria</taxon>
        <taxon>Thiotrichales</taxon>
        <taxon>Thiotrichaceae</taxon>
        <taxon>Leucothrix</taxon>
    </lineage>
</organism>
<dbReference type="AlphaFoldDB" id="A0A317C6X0"/>
<gene>
    <name evidence="1" type="ORF">DKT75_20970</name>
</gene>
<dbReference type="EMBL" id="QGKL01000043">
    <property type="protein sequence ID" value="PWQ93163.1"/>
    <property type="molecule type" value="Genomic_DNA"/>
</dbReference>
<name>A0A317C6X0_9GAMM</name>
<protein>
    <submittedName>
        <fullName evidence="1">Uncharacterized protein</fullName>
    </submittedName>
</protein>
<evidence type="ECO:0000313" key="2">
    <source>
        <dbReference type="Proteomes" id="UP000245506"/>
    </source>
</evidence>
<accession>A0A317C6X0</accession>
<dbReference type="Proteomes" id="UP000245506">
    <property type="component" value="Unassembled WGS sequence"/>
</dbReference>
<keyword evidence="2" id="KW-1185">Reference proteome</keyword>
<comment type="caution">
    <text evidence="1">The sequence shown here is derived from an EMBL/GenBank/DDBJ whole genome shotgun (WGS) entry which is preliminary data.</text>
</comment>
<reference evidence="1 2" key="1">
    <citation type="submission" date="2018-05" db="EMBL/GenBank/DDBJ databases">
        <title>Leucothrix arctica sp. nov., isolated from Arctic seawater.</title>
        <authorList>
            <person name="Choi A."/>
            <person name="Baek K."/>
        </authorList>
    </citation>
    <scope>NUCLEOTIDE SEQUENCE [LARGE SCALE GENOMIC DNA]</scope>
    <source>
        <strain evidence="1 2">IMCC9719</strain>
    </source>
</reference>
<proteinExistence type="predicted"/>
<sequence>MKNDKANIIDVFYNKVHQNHINKSYIIISMVKNQTLLDIRELAISFTTDGLLDAALVYLILTRI</sequence>